<reference evidence="2 3" key="1">
    <citation type="submission" date="2011-03" db="EMBL/GenBank/DDBJ databases">
        <title>The complete genome of Archaeoglobus veneficus SNP6.</title>
        <authorList>
            <consortium name="US DOE Joint Genome Institute (JGI-PGF)"/>
            <person name="Lucas S."/>
            <person name="Copeland A."/>
            <person name="Lapidus A."/>
            <person name="Bruce D."/>
            <person name="Goodwin L."/>
            <person name="Pitluck S."/>
            <person name="Kyrpides N."/>
            <person name="Mavromatis K."/>
            <person name="Pagani I."/>
            <person name="Ivanova N."/>
            <person name="Mikhailova N."/>
            <person name="Lu M."/>
            <person name="Detter J.C."/>
            <person name="Tapia R."/>
            <person name="Han C."/>
            <person name="Land M."/>
            <person name="Hauser L."/>
            <person name="Markowitz V."/>
            <person name="Cheng J.-F."/>
            <person name="Hugenholtz P."/>
            <person name="Woyke T."/>
            <person name="Wu D."/>
            <person name="Spring S."/>
            <person name="Brambilla E."/>
            <person name="Klenk H.-P."/>
            <person name="Eisen J.A."/>
        </authorList>
    </citation>
    <scope>NUCLEOTIDE SEQUENCE [LARGE SCALE GENOMIC DNA]</scope>
    <source>
        <strain>SNP6</strain>
    </source>
</reference>
<comment type="similarity">
    <text evidence="1">Belongs to the UPF0251 family.</text>
</comment>
<dbReference type="InterPro" id="IPR002852">
    <property type="entry name" value="UPF0251"/>
</dbReference>
<dbReference type="Gene3D" id="1.10.10.10">
    <property type="entry name" value="Winged helix-like DNA-binding domain superfamily/Winged helix DNA-binding domain"/>
    <property type="match status" value="1"/>
</dbReference>
<dbReference type="CDD" id="cd06171">
    <property type="entry name" value="Sigma70_r4"/>
    <property type="match status" value="1"/>
</dbReference>
<dbReference type="Proteomes" id="UP000008136">
    <property type="component" value="Chromosome"/>
</dbReference>
<dbReference type="HOGENOM" id="CLU_094511_0_1_2"/>
<dbReference type="PANTHER" id="PTHR37478">
    <property type="match status" value="1"/>
</dbReference>
<name>F2KPX7_ARCVS</name>
<keyword evidence="3" id="KW-1185">Reference proteome</keyword>
<evidence type="ECO:0000313" key="3">
    <source>
        <dbReference type="Proteomes" id="UP000008136"/>
    </source>
</evidence>
<dbReference type="RefSeq" id="WP_013683158.1">
    <property type="nucleotide sequence ID" value="NC_015320.1"/>
</dbReference>
<protein>
    <submittedName>
        <fullName evidence="2">Uncharacterized protein</fullName>
    </submittedName>
</protein>
<dbReference type="EMBL" id="CP002588">
    <property type="protein sequence ID" value="AEA46484.1"/>
    <property type="molecule type" value="Genomic_DNA"/>
</dbReference>
<accession>F2KPX7</accession>
<dbReference type="OrthoDB" id="74471at2157"/>
<dbReference type="eggNOG" id="arCOG02238">
    <property type="taxonomic scope" value="Archaea"/>
</dbReference>
<dbReference type="KEGG" id="ave:Arcve_0452"/>
<evidence type="ECO:0000256" key="1">
    <source>
        <dbReference type="ARBA" id="ARBA00009350"/>
    </source>
</evidence>
<organism evidence="2 3">
    <name type="scientific">Archaeoglobus veneficus (strain DSM 11195 / SNP6)</name>
    <dbReference type="NCBI Taxonomy" id="693661"/>
    <lineage>
        <taxon>Archaea</taxon>
        <taxon>Methanobacteriati</taxon>
        <taxon>Methanobacteriota</taxon>
        <taxon>Archaeoglobi</taxon>
        <taxon>Archaeoglobales</taxon>
        <taxon>Archaeoglobaceae</taxon>
        <taxon>Archaeoglobus</taxon>
    </lineage>
</organism>
<proteinExistence type="inferred from homology"/>
<dbReference type="STRING" id="693661.Arcve_0452"/>
<gene>
    <name evidence="2" type="ordered locus">Arcve_0452</name>
</gene>
<dbReference type="InterPro" id="IPR036388">
    <property type="entry name" value="WH-like_DNA-bd_sf"/>
</dbReference>
<dbReference type="GeneID" id="10393547"/>
<evidence type="ECO:0000313" key="2">
    <source>
        <dbReference type="EMBL" id="AEA46484.1"/>
    </source>
</evidence>
<sequence>MPRRKKCRKVFLELPACEGTVEFTPDELEALRLADIEGLTQIEAAELMGVSQPTFHRILKEARRKASMAVLGRADVRIVGGENVMRIFRCFNCGHEWGEPFGTGRPENCPECGSANIHRGVCRGRGRGGRRGKGNCGR</sequence>
<dbReference type="AlphaFoldDB" id="F2KPX7"/>
<dbReference type="Pfam" id="PF02001">
    <property type="entry name" value="DUF134"/>
    <property type="match status" value="1"/>
</dbReference>
<dbReference type="PANTHER" id="PTHR37478:SF2">
    <property type="entry name" value="UPF0251 PROTEIN TK0562"/>
    <property type="match status" value="1"/>
</dbReference>